<comment type="caution">
    <text evidence="5">The sequence shown here is derived from an EMBL/GenBank/DDBJ whole genome shotgun (WGS) entry which is preliminary data.</text>
</comment>
<comment type="subcellular location">
    <subcellularLocation>
        <location evidence="1 4">Cytoplasm</location>
    </subcellularLocation>
</comment>
<name>A0ABV7F999_9GAMM</name>
<keyword evidence="2 4" id="KW-0963">Cytoplasm</keyword>
<comment type="function">
    <text evidence="4">Chaperone for NapA, the catalytic subunit of the periplasmic nitrate reductase. It binds directly and specifically to the twin-arginine signal peptide of NapA, preventing premature interaction with the Tat translocase and premature export.</text>
</comment>
<evidence type="ECO:0000313" key="6">
    <source>
        <dbReference type="Proteomes" id="UP001595555"/>
    </source>
</evidence>
<evidence type="ECO:0000256" key="1">
    <source>
        <dbReference type="ARBA" id="ARBA00004496"/>
    </source>
</evidence>
<keyword evidence="3 4" id="KW-0143">Chaperone</keyword>
<evidence type="ECO:0000256" key="4">
    <source>
        <dbReference type="HAMAP-Rule" id="MF_02200"/>
    </source>
</evidence>
<dbReference type="HAMAP" id="MF_02200">
    <property type="entry name" value="NapD"/>
    <property type="match status" value="1"/>
</dbReference>
<dbReference type="PANTHER" id="PTHR38603:SF1">
    <property type="entry name" value="CHAPERONE NAPD"/>
    <property type="match status" value="1"/>
</dbReference>
<proteinExistence type="inferred from homology"/>
<organism evidence="5 6">
    <name type="scientific">Cellvibrio fontiphilus</name>
    <dbReference type="NCBI Taxonomy" id="1815559"/>
    <lineage>
        <taxon>Bacteria</taxon>
        <taxon>Pseudomonadati</taxon>
        <taxon>Pseudomonadota</taxon>
        <taxon>Gammaproteobacteria</taxon>
        <taxon>Cellvibrionales</taxon>
        <taxon>Cellvibrionaceae</taxon>
        <taxon>Cellvibrio</taxon>
    </lineage>
</organism>
<dbReference type="Gene3D" id="3.30.70.920">
    <property type="match status" value="1"/>
</dbReference>
<dbReference type="Proteomes" id="UP001595555">
    <property type="component" value="Unassembled WGS sequence"/>
</dbReference>
<sequence length="112" mass="12495">MSMSMPHSSPAALIATETLNPPPTHLHIASFIAHVRPEQMNELKHWLQACVHFEIHAEHALGKLVLVTESNNEQQIVQRLDELRAQAGVLNAALVYHEQIALEELAAEEQPL</sequence>
<evidence type="ECO:0000256" key="3">
    <source>
        <dbReference type="ARBA" id="ARBA00023186"/>
    </source>
</evidence>
<comment type="similarity">
    <text evidence="4">Belongs to the NapD family.</text>
</comment>
<evidence type="ECO:0000256" key="2">
    <source>
        <dbReference type="ARBA" id="ARBA00022490"/>
    </source>
</evidence>
<protein>
    <recommendedName>
        <fullName evidence="4">Chaperone NapD</fullName>
    </recommendedName>
    <alternativeName>
        <fullName evidence="4">NapA signal peptide-binding chaperone NapD</fullName>
    </alternativeName>
</protein>
<dbReference type="PANTHER" id="PTHR38603">
    <property type="entry name" value="CHAPERONE NAPD"/>
    <property type="match status" value="1"/>
</dbReference>
<comment type="subunit">
    <text evidence="4">Interacts with the cytoplasmic NapA precursor.</text>
</comment>
<accession>A0ABV7F999</accession>
<dbReference type="InterPro" id="IPR005623">
    <property type="entry name" value="Chaperone_NapD_NO3_reduct"/>
</dbReference>
<evidence type="ECO:0000313" key="5">
    <source>
        <dbReference type="EMBL" id="MFC3114119.1"/>
    </source>
</evidence>
<keyword evidence="6" id="KW-1185">Reference proteome</keyword>
<gene>
    <name evidence="4" type="primary">napD</name>
    <name evidence="5" type="ORF">ACFODX_01025</name>
</gene>
<dbReference type="EMBL" id="JBHRTF010000001">
    <property type="protein sequence ID" value="MFC3114119.1"/>
    <property type="molecule type" value="Genomic_DNA"/>
</dbReference>
<dbReference type="RefSeq" id="WP_378115163.1">
    <property type="nucleotide sequence ID" value="NZ_JBHRTF010000001.1"/>
</dbReference>
<dbReference type="Pfam" id="PF03927">
    <property type="entry name" value="NapD"/>
    <property type="match status" value="1"/>
</dbReference>
<reference evidence="6" key="1">
    <citation type="journal article" date="2019" name="Int. J. Syst. Evol. Microbiol.">
        <title>The Global Catalogue of Microorganisms (GCM) 10K type strain sequencing project: providing services to taxonomists for standard genome sequencing and annotation.</title>
        <authorList>
            <consortium name="The Broad Institute Genomics Platform"/>
            <consortium name="The Broad Institute Genome Sequencing Center for Infectious Disease"/>
            <person name="Wu L."/>
            <person name="Ma J."/>
        </authorList>
    </citation>
    <scope>NUCLEOTIDE SEQUENCE [LARGE SCALE GENOMIC DNA]</scope>
    <source>
        <strain evidence="6">KCTC 52237</strain>
    </source>
</reference>